<evidence type="ECO:0000313" key="1">
    <source>
        <dbReference type="EMBL" id="RPA90041.1"/>
    </source>
</evidence>
<organism evidence="1 2">
    <name type="scientific">Choiromyces venosus 120613-1</name>
    <dbReference type="NCBI Taxonomy" id="1336337"/>
    <lineage>
        <taxon>Eukaryota</taxon>
        <taxon>Fungi</taxon>
        <taxon>Dikarya</taxon>
        <taxon>Ascomycota</taxon>
        <taxon>Pezizomycotina</taxon>
        <taxon>Pezizomycetes</taxon>
        <taxon>Pezizales</taxon>
        <taxon>Tuberaceae</taxon>
        <taxon>Choiromyces</taxon>
    </lineage>
</organism>
<proteinExistence type="predicted"/>
<dbReference type="EMBL" id="ML120544">
    <property type="protein sequence ID" value="RPA90041.1"/>
    <property type="molecule type" value="Genomic_DNA"/>
</dbReference>
<protein>
    <submittedName>
        <fullName evidence="1">Uncharacterized protein</fullName>
    </submittedName>
</protein>
<sequence>MGAEDNCLIPFPGTDCTSFFFIYYHSAPEFIWKNVKSSSHRPGRKVDVSLYTF</sequence>
<reference evidence="1 2" key="1">
    <citation type="journal article" date="2018" name="Nat. Ecol. Evol.">
        <title>Pezizomycetes genomes reveal the molecular basis of ectomycorrhizal truffle lifestyle.</title>
        <authorList>
            <person name="Murat C."/>
            <person name="Payen T."/>
            <person name="Noel B."/>
            <person name="Kuo A."/>
            <person name="Morin E."/>
            <person name="Chen J."/>
            <person name="Kohler A."/>
            <person name="Krizsan K."/>
            <person name="Balestrini R."/>
            <person name="Da Silva C."/>
            <person name="Montanini B."/>
            <person name="Hainaut M."/>
            <person name="Levati E."/>
            <person name="Barry K.W."/>
            <person name="Belfiori B."/>
            <person name="Cichocki N."/>
            <person name="Clum A."/>
            <person name="Dockter R.B."/>
            <person name="Fauchery L."/>
            <person name="Guy J."/>
            <person name="Iotti M."/>
            <person name="Le Tacon F."/>
            <person name="Lindquist E.A."/>
            <person name="Lipzen A."/>
            <person name="Malagnac F."/>
            <person name="Mello A."/>
            <person name="Molinier V."/>
            <person name="Miyauchi S."/>
            <person name="Poulain J."/>
            <person name="Riccioni C."/>
            <person name="Rubini A."/>
            <person name="Sitrit Y."/>
            <person name="Splivallo R."/>
            <person name="Traeger S."/>
            <person name="Wang M."/>
            <person name="Zifcakova L."/>
            <person name="Wipf D."/>
            <person name="Zambonelli A."/>
            <person name="Paolocci F."/>
            <person name="Nowrousian M."/>
            <person name="Ottonello S."/>
            <person name="Baldrian P."/>
            <person name="Spatafora J.W."/>
            <person name="Henrissat B."/>
            <person name="Nagy L.G."/>
            <person name="Aury J.M."/>
            <person name="Wincker P."/>
            <person name="Grigoriev I.V."/>
            <person name="Bonfante P."/>
            <person name="Martin F.M."/>
        </authorList>
    </citation>
    <scope>NUCLEOTIDE SEQUENCE [LARGE SCALE GENOMIC DNA]</scope>
    <source>
        <strain evidence="1 2">120613-1</strain>
    </source>
</reference>
<evidence type="ECO:0000313" key="2">
    <source>
        <dbReference type="Proteomes" id="UP000276215"/>
    </source>
</evidence>
<accession>A0A3N4J0F9</accession>
<dbReference type="AlphaFoldDB" id="A0A3N4J0F9"/>
<dbReference type="Proteomes" id="UP000276215">
    <property type="component" value="Unassembled WGS sequence"/>
</dbReference>
<name>A0A3N4J0F9_9PEZI</name>
<gene>
    <name evidence="1" type="ORF">L873DRAFT_1821793</name>
</gene>
<keyword evidence="2" id="KW-1185">Reference proteome</keyword>
<feature type="non-terminal residue" evidence="1">
    <location>
        <position position="53"/>
    </location>
</feature>